<name>A0A7R8ZEZ2_TIMDO</name>
<accession>A0A7R8ZEZ2</accession>
<gene>
    <name evidence="1" type="ORF">TDIB3V08_LOCUS13610</name>
</gene>
<evidence type="ECO:0000313" key="1">
    <source>
        <dbReference type="EMBL" id="CAD7207462.1"/>
    </source>
</evidence>
<proteinExistence type="predicted"/>
<organism evidence="1">
    <name type="scientific">Timema douglasi</name>
    <name type="common">Walking stick</name>
    <dbReference type="NCBI Taxonomy" id="61478"/>
    <lineage>
        <taxon>Eukaryota</taxon>
        <taxon>Metazoa</taxon>
        <taxon>Ecdysozoa</taxon>
        <taxon>Arthropoda</taxon>
        <taxon>Hexapoda</taxon>
        <taxon>Insecta</taxon>
        <taxon>Pterygota</taxon>
        <taxon>Neoptera</taxon>
        <taxon>Polyneoptera</taxon>
        <taxon>Phasmatodea</taxon>
        <taxon>Timematodea</taxon>
        <taxon>Timematoidea</taxon>
        <taxon>Timematidae</taxon>
        <taxon>Timema</taxon>
    </lineage>
</organism>
<dbReference type="EMBL" id="OA603103">
    <property type="protein sequence ID" value="CAD7207462.1"/>
    <property type="molecule type" value="Genomic_DNA"/>
</dbReference>
<dbReference type="AlphaFoldDB" id="A0A7R8ZEZ2"/>
<protein>
    <submittedName>
        <fullName evidence="1">Uncharacterized protein</fullName>
    </submittedName>
</protein>
<reference evidence="1" key="1">
    <citation type="submission" date="2020-11" db="EMBL/GenBank/DDBJ databases">
        <authorList>
            <person name="Tran Van P."/>
        </authorList>
    </citation>
    <scope>NUCLEOTIDE SEQUENCE</scope>
</reference>
<sequence length="30" mass="3562">MVSMIINKIFNLNYPHPPVLHLSMKKLRLN</sequence>